<comment type="caution">
    <text evidence="11">The sequence shown here is derived from an EMBL/GenBank/DDBJ whole genome shotgun (WGS) entry which is preliminary data.</text>
</comment>
<comment type="subunit">
    <text evidence="8">Monomer.</text>
</comment>
<dbReference type="InterPro" id="IPR001412">
    <property type="entry name" value="aa-tRNA-synth_I_CS"/>
</dbReference>
<keyword evidence="7 8" id="KW-0030">Aminoacyl-tRNA synthetase</keyword>
<comment type="caution">
    <text evidence="8">Lacks conserved residue(s) required for the propagation of feature annotation.</text>
</comment>
<dbReference type="InterPro" id="IPR049940">
    <property type="entry name" value="GluQ/Sye"/>
</dbReference>
<sequence>MSTRVRFAPSPTGKLHVGNVRTALMNVLHAKSTGGVFILRIDDTDVARGTQENEDAIRDDLNWLGLHWQETFSQSKRFNLYEEAAEKLKELGFLYPAYDTAEELDRQRKLQGVQGKPPIYDRRALELTADQKAAYEAEGRQPHWRFKLSGNSVSWVDLVRGEQSIETSSISDPVLIRGDGTFLYTLPSVVDDIDAKITHVIRGEDHVTNSGAQIEIFRALGGTELIFAHTPLLVDRDGGKLSKRFEDLSLSMKKLREEGYEPMAILSLLAKIGTSDPVEERFALKELAEEFSFEKIGRAPARFDDVELRALNAKILHETPYTVVKDRLDTLGVHGDEAFWLAIRDNIEVVDDAAGWNATLYAPMAGVIDADDKAFCDTAAELMDDEADWSELIRKLKDHTDRKGKGLFMPLRKALTGRNNGPQMGPLLTLMGADKARARLRGQIA</sequence>
<dbReference type="GO" id="GO:0004818">
    <property type="term" value="F:glutamate-tRNA ligase activity"/>
    <property type="evidence" value="ECO:0007669"/>
    <property type="project" value="UniProtKB-UniRule"/>
</dbReference>
<dbReference type="InterPro" id="IPR004527">
    <property type="entry name" value="Glu-tRNA-ligase_bac/mito"/>
</dbReference>
<dbReference type="RefSeq" id="WP_189494739.1">
    <property type="nucleotide sequence ID" value="NZ_BMZH01000001.1"/>
</dbReference>
<keyword evidence="2 8" id="KW-0963">Cytoplasm</keyword>
<keyword evidence="5 8" id="KW-0067">ATP-binding</keyword>
<feature type="binding site" evidence="8">
    <location>
        <position position="243"/>
    </location>
    <ligand>
        <name>ATP</name>
        <dbReference type="ChEBI" id="CHEBI:30616"/>
    </ligand>
</feature>
<dbReference type="Pfam" id="PF19269">
    <property type="entry name" value="Anticodon_2"/>
    <property type="match status" value="1"/>
</dbReference>
<dbReference type="InterPro" id="IPR000924">
    <property type="entry name" value="Glu/Gln-tRNA-synth"/>
</dbReference>
<comment type="function">
    <text evidence="8">Catalyzes the attachment of glutamate to tRNA(Glu) in a two-step reaction: glutamate is first activated by ATP to form Glu-AMP and then transferred to the acceptor end of tRNA(Glu).</text>
</comment>
<evidence type="ECO:0000256" key="7">
    <source>
        <dbReference type="ARBA" id="ARBA00023146"/>
    </source>
</evidence>
<evidence type="ECO:0000259" key="9">
    <source>
        <dbReference type="Pfam" id="PF00749"/>
    </source>
</evidence>
<evidence type="ECO:0000313" key="11">
    <source>
        <dbReference type="EMBL" id="GHA83421.1"/>
    </source>
</evidence>
<evidence type="ECO:0000256" key="6">
    <source>
        <dbReference type="ARBA" id="ARBA00022917"/>
    </source>
</evidence>
<dbReference type="SUPFAM" id="SSF48163">
    <property type="entry name" value="An anticodon-binding domain of class I aminoacyl-tRNA synthetases"/>
    <property type="match status" value="1"/>
</dbReference>
<evidence type="ECO:0000256" key="8">
    <source>
        <dbReference type="HAMAP-Rule" id="MF_00022"/>
    </source>
</evidence>
<dbReference type="InterPro" id="IPR014729">
    <property type="entry name" value="Rossmann-like_a/b/a_fold"/>
</dbReference>
<keyword evidence="12" id="KW-1185">Reference proteome</keyword>
<feature type="domain" description="Aminoacyl-tRNA synthetase class I anticodon-binding" evidence="10">
    <location>
        <begin position="385"/>
        <end position="442"/>
    </location>
</feature>
<dbReference type="PANTHER" id="PTHR43311:SF2">
    <property type="entry name" value="GLUTAMATE--TRNA LIGASE, MITOCHONDRIAL-RELATED"/>
    <property type="match status" value="1"/>
</dbReference>
<dbReference type="Gene3D" id="1.10.10.350">
    <property type="match status" value="1"/>
</dbReference>
<dbReference type="GO" id="GO:0005524">
    <property type="term" value="F:ATP binding"/>
    <property type="evidence" value="ECO:0007669"/>
    <property type="project" value="UniProtKB-UniRule"/>
</dbReference>
<dbReference type="GO" id="GO:0006424">
    <property type="term" value="P:glutamyl-tRNA aminoacylation"/>
    <property type="evidence" value="ECO:0007669"/>
    <property type="project" value="UniProtKB-UniRule"/>
</dbReference>
<dbReference type="AlphaFoldDB" id="A0A8J3CQ65"/>
<dbReference type="InterPro" id="IPR020751">
    <property type="entry name" value="aa-tRNA-synth_I_codon-bd_sub2"/>
</dbReference>
<dbReference type="PANTHER" id="PTHR43311">
    <property type="entry name" value="GLUTAMATE--TRNA LIGASE"/>
    <property type="match status" value="1"/>
</dbReference>
<evidence type="ECO:0000313" key="12">
    <source>
        <dbReference type="Proteomes" id="UP000634004"/>
    </source>
</evidence>
<evidence type="ECO:0000256" key="1">
    <source>
        <dbReference type="ARBA" id="ARBA00007894"/>
    </source>
</evidence>
<feature type="short sequence motif" description="'KMSKS' region" evidence="8">
    <location>
        <begin position="240"/>
        <end position="244"/>
    </location>
</feature>
<keyword evidence="4 8" id="KW-0547">Nucleotide-binding</keyword>
<dbReference type="NCBIfam" id="TIGR00464">
    <property type="entry name" value="gltX_bact"/>
    <property type="match status" value="1"/>
</dbReference>
<evidence type="ECO:0000259" key="10">
    <source>
        <dbReference type="Pfam" id="PF19269"/>
    </source>
</evidence>
<evidence type="ECO:0000256" key="4">
    <source>
        <dbReference type="ARBA" id="ARBA00022741"/>
    </source>
</evidence>
<reference evidence="11" key="1">
    <citation type="journal article" date="2014" name="Int. J. Syst. Evol. Microbiol.">
        <title>Complete genome sequence of Corynebacterium casei LMG S-19264T (=DSM 44701T), isolated from a smear-ripened cheese.</title>
        <authorList>
            <consortium name="US DOE Joint Genome Institute (JGI-PGF)"/>
            <person name="Walter F."/>
            <person name="Albersmeier A."/>
            <person name="Kalinowski J."/>
            <person name="Ruckert C."/>
        </authorList>
    </citation>
    <scope>NUCLEOTIDE SEQUENCE</scope>
    <source>
        <strain evidence="11">KCTC 32513</strain>
    </source>
</reference>
<dbReference type="PRINTS" id="PR00987">
    <property type="entry name" value="TRNASYNTHGLU"/>
</dbReference>
<dbReference type="Gene3D" id="3.40.50.620">
    <property type="entry name" value="HUPs"/>
    <property type="match status" value="1"/>
</dbReference>
<keyword evidence="3 8" id="KW-0436">Ligase</keyword>
<dbReference type="GO" id="GO:0000049">
    <property type="term" value="F:tRNA binding"/>
    <property type="evidence" value="ECO:0007669"/>
    <property type="project" value="InterPro"/>
</dbReference>
<dbReference type="PROSITE" id="PS00178">
    <property type="entry name" value="AA_TRNA_LIGASE_I"/>
    <property type="match status" value="1"/>
</dbReference>
<accession>A0A8J3CQ65</accession>
<dbReference type="HAMAP" id="MF_00022">
    <property type="entry name" value="Glu_tRNA_synth_type1"/>
    <property type="match status" value="1"/>
</dbReference>
<protein>
    <recommendedName>
        <fullName evidence="8">Glutamate--tRNA ligase</fullName>
        <ecNumber evidence="8">6.1.1.17</ecNumber>
    </recommendedName>
    <alternativeName>
        <fullName evidence="8">Glutamyl-tRNA synthetase</fullName>
        <shortName evidence="8">GluRS</shortName>
    </alternativeName>
</protein>
<feature type="domain" description="Glutamyl/glutaminyl-tRNA synthetase class Ib catalytic" evidence="9">
    <location>
        <begin position="4"/>
        <end position="308"/>
    </location>
</feature>
<dbReference type="InterPro" id="IPR020058">
    <property type="entry name" value="Glu/Gln-tRNA-synth_Ib_cat-dom"/>
</dbReference>
<dbReference type="Proteomes" id="UP000634004">
    <property type="component" value="Unassembled WGS sequence"/>
</dbReference>
<dbReference type="EC" id="6.1.1.17" evidence="8"/>
<feature type="short sequence motif" description="'HIGH' region" evidence="8">
    <location>
        <begin position="9"/>
        <end position="19"/>
    </location>
</feature>
<evidence type="ECO:0000256" key="3">
    <source>
        <dbReference type="ARBA" id="ARBA00022598"/>
    </source>
</evidence>
<comment type="similarity">
    <text evidence="1 8">Belongs to the class-I aminoacyl-tRNA synthetase family. Glutamate--tRNA ligase type 1 subfamily.</text>
</comment>
<dbReference type="GO" id="GO:0005737">
    <property type="term" value="C:cytoplasm"/>
    <property type="evidence" value="ECO:0007669"/>
    <property type="project" value="UniProtKB-SubCell"/>
</dbReference>
<comment type="catalytic activity">
    <reaction evidence="8">
        <text>tRNA(Glu) + L-glutamate + ATP = L-glutamyl-tRNA(Glu) + AMP + diphosphate</text>
        <dbReference type="Rhea" id="RHEA:23540"/>
        <dbReference type="Rhea" id="RHEA-COMP:9663"/>
        <dbReference type="Rhea" id="RHEA-COMP:9680"/>
        <dbReference type="ChEBI" id="CHEBI:29985"/>
        <dbReference type="ChEBI" id="CHEBI:30616"/>
        <dbReference type="ChEBI" id="CHEBI:33019"/>
        <dbReference type="ChEBI" id="CHEBI:78442"/>
        <dbReference type="ChEBI" id="CHEBI:78520"/>
        <dbReference type="ChEBI" id="CHEBI:456215"/>
        <dbReference type="EC" id="6.1.1.17"/>
    </reaction>
</comment>
<reference evidence="11" key="2">
    <citation type="submission" date="2020-09" db="EMBL/GenBank/DDBJ databases">
        <authorList>
            <person name="Sun Q."/>
            <person name="Kim S."/>
        </authorList>
    </citation>
    <scope>NUCLEOTIDE SEQUENCE</scope>
    <source>
        <strain evidence="11">KCTC 32513</strain>
    </source>
</reference>
<dbReference type="SUPFAM" id="SSF52374">
    <property type="entry name" value="Nucleotidylyl transferase"/>
    <property type="match status" value="1"/>
</dbReference>
<evidence type="ECO:0000256" key="5">
    <source>
        <dbReference type="ARBA" id="ARBA00022840"/>
    </source>
</evidence>
<dbReference type="Pfam" id="PF00749">
    <property type="entry name" value="tRNA-synt_1c"/>
    <property type="match status" value="1"/>
</dbReference>
<proteinExistence type="inferred from homology"/>
<evidence type="ECO:0000256" key="2">
    <source>
        <dbReference type="ARBA" id="ARBA00022490"/>
    </source>
</evidence>
<comment type="subcellular location">
    <subcellularLocation>
        <location evidence="8">Cytoplasm</location>
    </subcellularLocation>
</comment>
<keyword evidence="6 8" id="KW-0648">Protein biosynthesis</keyword>
<organism evidence="11 12">
    <name type="scientific">Algimonas arctica</name>
    <dbReference type="NCBI Taxonomy" id="1479486"/>
    <lineage>
        <taxon>Bacteria</taxon>
        <taxon>Pseudomonadati</taxon>
        <taxon>Pseudomonadota</taxon>
        <taxon>Alphaproteobacteria</taxon>
        <taxon>Maricaulales</taxon>
        <taxon>Robiginitomaculaceae</taxon>
        <taxon>Algimonas</taxon>
    </lineage>
</organism>
<name>A0A8J3CQ65_9PROT</name>
<dbReference type="InterPro" id="IPR045462">
    <property type="entry name" value="aa-tRNA-synth_I_cd-bd"/>
</dbReference>
<gene>
    <name evidence="11" type="primary">gltX1</name>
    <name evidence="8" type="synonym">gltX</name>
    <name evidence="11" type="ORF">GCM10009069_03390</name>
</gene>
<dbReference type="InterPro" id="IPR008925">
    <property type="entry name" value="aa_tRNA-synth_I_cd-bd_sf"/>
</dbReference>
<dbReference type="EMBL" id="BMZH01000001">
    <property type="protein sequence ID" value="GHA83421.1"/>
    <property type="molecule type" value="Genomic_DNA"/>
</dbReference>